<evidence type="ECO:0000256" key="1">
    <source>
        <dbReference type="SAM" id="MobiDB-lite"/>
    </source>
</evidence>
<dbReference type="AlphaFoldDB" id="A0A8H3FL29"/>
<proteinExistence type="predicted"/>
<feature type="compositionally biased region" description="Gly residues" evidence="1">
    <location>
        <begin position="267"/>
        <end position="276"/>
    </location>
</feature>
<dbReference type="GO" id="GO:0006950">
    <property type="term" value="P:response to stress"/>
    <property type="evidence" value="ECO:0007669"/>
    <property type="project" value="UniProtKB-ARBA"/>
</dbReference>
<protein>
    <recommendedName>
        <fullName evidence="2">SprT-like domain-containing protein</fullName>
    </recommendedName>
</protein>
<feature type="compositionally biased region" description="Basic and acidic residues" evidence="1">
    <location>
        <begin position="252"/>
        <end position="266"/>
    </location>
</feature>
<evidence type="ECO:0000313" key="3">
    <source>
        <dbReference type="EMBL" id="CAF9925740.1"/>
    </source>
</evidence>
<comment type="caution">
    <text evidence="3">The sequence shown here is derived from an EMBL/GenBank/DDBJ whole genome shotgun (WGS) entry which is preliminary data.</text>
</comment>
<dbReference type="OrthoDB" id="5236983at2759"/>
<keyword evidence="4" id="KW-1185">Reference proteome</keyword>
<evidence type="ECO:0000313" key="4">
    <source>
        <dbReference type="Proteomes" id="UP000664534"/>
    </source>
</evidence>
<gene>
    <name evidence="3" type="ORF">IMSHALPRED_006774</name>
</gene>
<feature type="region of interest" description="Disordered" evidence="1">
    <location>
        <begin position="247"/>
        <end position="312"/>
    </location>
</feature>
<reference evidence="3" key="1">
    <citation type="submission" date="2021-03" db="EMBL/GenBank/DDBJ databases">
        <authorList>
            <person name="Tagirdzhanova G."/>
        </authorList>
    </citation>
    <scope>NUCLEOTIDE SEQUENCE</scope>
</reference>
<name>A0A8H3FL29_9LECA</name>
<feature type="domain" description="SprT-like" evidence="2">
    <location>
        <begin position="104"/>
        <end position="215"/>
    </location>
</feature>
<accession>A0A8H3FL29</accession>
<dbReference type="EMBL" id="CAJPDT010000040">
    <property type="protein sequence ID" value="CAF9925740.1"/>
    <property type="molecule type" value="Genomic_DNA"/>
</dbReference>
<evidence type="ECO:0000259" key="2">
    <source>
        <dbReference type="Pfam" id="PF10263"/>
    </source>
</evidence>
<sequence length="312" mass="35002">MYQHTRSYEPLEQLFQQAFQPFSENTGTPYPCSQADINFHHRDIFHKPNKGPFVSSHQATTELMWQNDASRPVPSAEQAAIERLLQLLSQAEYGPHLGPDLAIKTFSDIDLIFFGGQLRGNVTVQWRNHHTIGDAARVFGLCSYRRGVEEGQCRILMNASMIFGEAPRAMPFSSNEFMFATMLHEMCHAYEKVRAPRDIEKSNDGHGKLFGTRISVVHKRAMRILGLWAIGQWETTRQHHVFIPHCEAGWGEDGRGHDDGDREGGKGTHGSSGKRGGGGRDNDDRTISGKGRVRGASGRPKRHHKGTDCIIM</sequence>
<feature type="compositionally biased region" description="Basic and acidic residues" evidence="1">
    <location>
        <begin position="278"/>
        <end position="287"/>
    </location>
</feature>
<dbReference type="Pfam" id="PF10263">
    <property type="entry name" value="SprT-like"/>
    <property type="match status" value="1"/>
</dbReference>
<organism evidence="3 4">
    <name type="scientific">Imshaugia aleurites</name>
    <dbReference type="NCBI Taxonomy" id="172621"/>
    <lineage>
        <taxon>Eukaryota</taxon>
        <taxon>Fungi</taxon>
        <taxon>Dikarya</taxon>
        <taxon>Ascomycota</taxon>
        <taxon>Pezizomycotina</taxon>
        <taxon>Lecanoromycetes</taxon>
        <taxon>OSLEUM clade</taxon>
        <taxon>Lecanoromycetidae</taxon>
        <taxon>Lecanorales</taxon>
        <taxon>Lecanorineae</taxon>
        <taxon>Parmeliaceae</taxon>
        <taxon>Imshaugia</taxon>
    </lineage>
</organism>
<dbReference type="Proteomes" id="UP000664534">
    <property type="component" value="Unassembled WGS sequence"/>
</dbReference>
<dbReference type="InterPro" id="IPR006640">
    <property type="entry name" value="SprT-like_domain"/>
</dbReference>